<comment type="caution">
    <text evidence="1">The sequence shown here is derived from an EMBL/GenBank/DDBJ whole genome shotgun (WGS) entry which is preliminary data.</text>
</comment>
<evidence type="ECO:0000313" key="1">
    <source>
        <dbReference type="EMBL" id="VDI37515.1"/>
    </source>
</evidence>
<proteinExistence type="predicted"/>
<organism evidence="1 2">
    <name type="scientific">Mytilus galloprovincialis</name>
    <name type="common">Mediterranean mussel</name>
    <dbReference type="NCBI Taxonomy" id="29158"/>
    <lineage>
        <taxon>Eukaryota</taxon>
        <taxon>Metazoa</taxon>
        <taxon>Spiralia</taxon>
        <taxon>Lophotrochozoa</taxon>
        <taxon>Mollusca</taxon>
        <taxon>Bivalvia</taxon>
        <taxon>Autobranchia</taxon>
        <taxon>Pteriomorphia</taxon>
        <taxon>Mytilida</taxon>
        <taxon>Mytiloidea</taxon>
        <taxon>Mytilidae</taxon>
        <taxon>Mytilinae</taxon>
        <taxon>Mytilus</taxon>
    </lineage>
</organism>
<gene>
    <name evidence="1" type="ORF">MGAL_10B069597</name>
</gene>
<protein>
    <submittedName>
        <fullName evidence="1">Uncharacterized protein</fullName>
    </submittedName>
</protein>
<evidence type="ECO:0000313" key="2">
    <source>
        <dbReference type="Proteomes" id="UP000596742"/>
    </source>
</evidence>
<dbReference type="Proteomes" id="UP000596742">
    <property type="component" value="Unassembled WGS sequence"/>
</dbReference>
<accession>A0A8B6ERW0</accession>
<sequence>MEAVEEIRYMWMSINDYLNKLELDILNDLVSKHSKLKLDMATLVQQIEQRTSPISQMQSKFIKMTQYATELQINNTVAFKSLNQTTLVDIKKNKIIQTIKLSHNCYGVASDGETLVISEDRKCTRVNLHDKSHTILSGMDGVFHISLFQGNIYGAIPEENKVCCFDNDDSV</sequence>
<dbReference type="EMBL" id="UYJE01005453">
    <property type="protein sequence ID" value="VDI37515.1"/>
    <property type="molecule type" value="Genomic_DNA"/>
</dbReference>
<reference evidence="1" key="1">
    <citation type="submission" date="2018-11" db="EMBL/GenBank/DDBJ databases">
        <authorList>
            <person name="Alioto T."/>
            <person name="Alioto T."/>
        </authorList>
    </citation>
    <scope>NUCLEOTIDE SEQUENCE</scope>
</reference>
<name>A0A8B6ERW0_MYTGA</name>
<keyword evidence="2" id="KW-1185">Reference proteome</keyword>
<dbReference type="AlphaFoldDB" id="A0A8B6ERW0"/>